<evidence type="ECO:0000259" key="15">
    <source>
        <dbReference type="Pfam" id="PF16900"/>
    </source>
</evidence>
<dbReference type="AlphaFoldDB" id="A0A813TFH5"/>
<organism evidence="16 18">
    <name type="scientific">Didymodactylos carnosus</name>
    <dbReference type="NCBI Taxonomy" id="1234261"/>
    <lineage>
        <taxon>Eukaryota</taxon>
        <taxon>Metazoa</taxon>
        <taxon>Spiralia</taxon>
        <taxon>Gnathifera</taxon>
        <taxon>Rotifera</taxon>
        <taxon>Eurotatoria</taxon>
        <taxon>Bdelloidea</taxon>
        <taxon>Philodinida</taxon>
        <taxon>Philodinidae</taxon>
        <taxon>Didymodactylos</taxon>
    </lineage>
</organism>
<feature type="domain" description="OB" evidence="12">
    <location>
        <begin position="172"/>
        <end position="252"/>
    </location>
</feature>
<evidence type="ECO:0000256" key="9">
    <source>
        <dbReference type="ARBA" id="ARBA00023242"/>
    </source>
</evidence>
<keyword evidence="6" id="KW-0863">Zinc-finger</keyword>
<reference evidence="16" key="1">
    <citation type="submission" date="2021-02" db="EMBL/GenBank/DDBJ databases">
        <authorList>
            <person name="Nowell W R."/>
        </authorList>
    </citation>
    <scope>NUCLEOTIDE SEQUENCE</scope>
</reference>
<feature type="region of interest" description="Disordered" evidence="11">
    <location>
        <begin position="90"/>
        <end position="135"/>
    </location>
</feature>
<accession>A0A813TFH5</accession>
<dbReference type="CDD" id="cd04474">
    <property type="entry name" value="RPA1_DBD_A"/>
    <property type="match status" value="1"/>
</dbReference>
<comment type="similarity">
    <text evidence="2">Belongs to the replication factor A protein 1 family.</text>
</comment>
<evidence type="ECO:0000259" key="13">
    <source>
        <dbReference type="Pfam" id="PF04057"/>
    </source>
</evidence>
<dbReference type="PANTHER" id="PTHR47165:SF4">
    <property type="entry name" value="OS03G0429900 PROTEIN"/>
    <property type="match status" value="1"/>
</dbReference>
<dbReference type="InterPro" id="IPR004365">
    <property type="entry name" value="NA-bd_OB_tRNA"/>
</dbReference>
<dbReference type="Proteomes" id="UP000681722">
    <property type="component" value="Unassembled WGS sequence"/>
</dbReference>
<evidence type="ECO:0000256" key="6">
    <source>
        <dbReference type="ARBA" id="ARBA00022771"/>
    </source>
</evidence>
<evidence type="ECO:0000256" key="4">
    <source>
        <dbReference type="ARBA" id="ARBA00022705"/>
    </source>
</evidence>
<comment type="caution">
    <text evidence="16">The sequence shown here is derived from an EMBL/GenBank/DDBJ whole genome shotgun (WGS) entry which is preliminary data.</text>
</comment>
<evidence type="ECO:0000256" key="2">
    <source>
        <dbReference type="ARBA" id="ARBA00005690"/>
    </source>
</evidence>
<dbReference type="PANTHER" id="PTHR47165">
    <property type="entry name" value="OS03G0429900 PROTEIN"/>
    <property type="match status" value="1"/>
</dbReference>
<dbReference type="Pfam" id="PF04057">
    <property type="entry name" value="Rep-A_N"/>
    <property type="match status" value="1"/>
</dbReference>
<evidence type="ECO:0000313" key="18">
    <source>
        <dbReference type="Proteomes" id="UP000663829"/>
    </source>
</evidence>
<proteinExistence type="inferred from homology"/>
<feature type="compositionally biased region" description="Polar residues" evidence="11">
    <location>
        <begin position="90"/>
        <end position="118"/>
    </location>
</feature>
<feature type="domain" description="Replication factor-A protein 1 N-terminal" evidence="13">
    <location>
        <begin position="19"/>
        <end position="85"/>
    </location>
</feature>
<dbReference type="Pfam" id="PF08646">
    <property type="entry name" value="Rep_fac-A_C"/>
    <property type="match status" value="1"/>
</dbReference>
<dbReference type="GO" id="GO:0005634">
    <property type="term" value="C:nucleus"/>
    <property type="evidence" value="ECO:0007669"/>
    <property type="project" value="UniProtKB-SubCell"/>
</dbReference>
<dbReference type="InterPro" id="IPR013955">
    <property type="entry name" value="Rep_factor-A_C"/>
</dbReference>
<keyword evidence="8" id="KW-0238">DNA-binding</keyword>
<dbReference type="OrthoDB" id="1751331at2759"/>
<name>A0A813TFH5_9BILA</name>
<dbReference type="Pfam" id="PF01336">
    <property type="entry name" value="tRNA_anti-codon"/>
    <property type="match status" value="1"/>
</dbReference>
<sequence length="525" mass="59626">MFTGSSGRETCCSNSAGDGRAFKRYRLTLSDSKNTFNSCILASQCNDLIDHNDLKDYSVIQLNNFTYHSQGPKPFLTVLDLTVLSNMSQQIGDPTPLQPITNTNVEDTNDVSQATNDASSSSTTNGNMNNTSLTNTASNSAQFSMRLTTSDSFSQSERIEAINMLTKYLPKWTIRARVSNKTPVRSYSNGRGEGKYFSCDLIDETGEIRAVAFGDECTRFYDMLETGDIYYITKGMLKPANRRFNTLSHDFEMTLVAQTSIRPCMDVTNIPDAQFNFIPISDIENKLPNSFIDVIGVVTRTSDIQIITSRQSNKELIKRELELCDENGKISVTLWGEEETPQTVNHGYRFSATWKTLNQIVDEKLGLDDKPDYIMVKCVCSFIKTDSIVYMSCPEDDCKKKVFDNRNGTYHCTKCSHDYNDFKWAYMVLAELSDSTSSQWTVFFQNEAEALLGISASKFGEAKMNNNDNFVEDYLSKITFKEKIFRLRIKAENFNDERRVRVSCIGVYDIDHVDYTKKMLDFILY</sequence>
<dbReference type="CDD" id="cd04476">
    <property type="entry name" value="RPA1_DBD_C"/>
    <property type="match status" value="1"/>
</dbReference>
<evidence type="ECO:0000259" key="12">
    <source>
        <dbReference type="Pfam" id="PF01336"/>
    </source>
</evidence>
<dbReference type="FunFam" id="2.40.50.140:FF:000090">
    <property type="entry name" value="Replication protein A subunit"/>
    <property type="match status" value="1"/>
</dbReference>
<evidence type="ECO:0000256" key="11">
    <source>
        <dbReference type="SAM" id="MobiDB-lite"/>
    </source>
</evidence>
<dbReference type="Pfam" id="PF16900">
    <property type="entry name" value="REPA_OB_2"/>
    <property type="match status" value="1"/>
</dbReference>
<dbReference type="EMBL" id="CAJNOQ010000531">
    <property type="protein sequence ID" value="CAF0811887.1"/>
    <property type="molecule type" value="Genomic_DNA"/>
</dbReference>
<dbReference type="EMBL" id="CAJOBC010000531">
    <property type="protein sequence ID" value="CAF3597581.1"/>
    <property type="molecule type" value="Genomic_DNA"/>
</dbReference>
<gene>
    <name evidence="16" type="ORF">GPM918_LOCUS4074</name>
    <name evidence="17" type="ORF">SRO942_LOCUS4074</name>
</gene>
<feature type="domain" description="Replication factor A C-terminal" evidence="14">
    <location>
        <begin position="373"/>
        <end position="519"/>
    </location>
</feature>
<comment type="subcellular location">
    <subcellularLocation>
        <location evidence="1">Nucleus</location>
    </subcellularLocation>
</comment>
<keyword evidence="18" id="KW-1185">Reference proteome</keyword>
<dbReference type="Proteomes" id="UP000663829">
    <property type="component" value="Unassembled WGS sequence"/>
</dbReference>
<keyword evidence="7" id="KW-0862">Zinc</keyword>
<evidence type="ECO:0000256" key="5">
    <source>
        <dbReference type="ARBA" id="ARBA00022723"/>
    </source>
</evidence>
<protein>
    <recommendedName>
        <fullName evidence="3">Replication protein A 70 kDa DNA-binding subunit</fullName>
    </recommendedName>
    <alternativeName>
        <fullName evidence="10">Replication factor A protein 1</fullName>
    </alternativeName>
</protein>
<evidence type="ECO:0000256" key="7">
    <source>
        <dbReference type="ARBA" id="ARBA00022833"/>
    </source>
</evidence>
<dbReference type="GO" id="GO:0006260">
    <property type="term" value="P:DNA replication"/>
    <property type="evidence" value="ECO:0007669"/>
    <property type="project" value="UniProtKB-KW"/>
</dbReference>
<dbReference type="SUPFAM" id="SSF50249">
    <property type="entry name" value="Nucleic acid-binding proteins"/>
    <property type="match status" value="4"/>
</dbReference>
<feature type="domain" description="Replication protein A OB" evidence="15">
    <location>
        <begin position="280"/>
        <end position="339"/>
    </location>
</feature>
<dbReference type="InterPro" id="IPR031657">
    <property type="entry name" value="REPA_OB_2"/>
</dbReference>
<dbReference type="FunFam" id="2.40.50.140:FF:000041">
    <property type="entry name" value="Replication protein A subunit"/>
    <property type="match status" value="1"/>
</dbReference>
<keyword evidence="4" id="KW-0235">DNA replication</keyword>
<keyword evidence="5" id="KW-0479">Metal-binding</keyword>
<evidence type="ECO:0000256" key="10">
    <source>
        <dbReference type="ARBA" id="ARBA00033010"/>
    </source>
</evidence>
<evidence type="ECO:0000259" key="14">
    <source>
        <dbReference type="Pfam" id="PF08646"/>
    </source>
</evidence>
<feature type="compositionally biased region" description="Low complexity" evidence="11">
    <location>
        <begin position="119"/>
        <end position="135"/>
    </location>
</feature>
<dbReference type="GO" id="GO:0008270">
    <property type="term" value="F:zinc ion binding"/>
    <property type="evidence" value="ECO:0007669"/>
    <property type="project" value="UniProtKB-KW"/>
</dbReference>
<evidence type="ECO:0000256" key="3">
    <source>
        <dbReference type="ARBA" id="ARBA00019850"/>
    </source>
</evidence>
<evidence type="ECO:0000313" key="16">
    <source>
        <dbReference type="EMBL" id="CAF0811887.1"/>
    </source>
</evidence>
<dbReference type="InterPro" id="IPR047192">
    <property type="entry name" value="Euk_RPA1_DBD_C"/>
</dbReference>
<evidence type="ECO:0000256" key="8">
    <source>
        <dbReference type="ARBA" id="ARBA00023125"/>
    </source>
</evidence>
<dbReference type="InterPro" id="IPR007199">
    <property type="entry name" value="Rep_factor-A_N"/>
</dbReference>
<evidence type="ECO:0000313" key="17">
    <source>
        <dbReference type="EMBL" id="CAF3597581.1"/>
    </source>
</evidence>
<keyword evidence="9" id="KW-0539">Nucleus</keyword>
<dbReference type="GO" id="GO:0003677">
    <property type="term" value="F:DNA binding"/>
    <property type="evidence" value="ECO:0007669"/>
    <property type="project" value="UniProtKB-KW"/>
</dbReference>
<dbReference type="Gene3D" id="2.40.50.140">
    <property type="entry name" value="Nucleic acid-binding proteins"/>
    <property type="match status" value="5"/>
</dbReference>
<dbReference type="InterPro" id="IPR012340">
    <property type="entry name" value="NA-bd_OB-fold"/>
</dbReference>
<evidence type="ECO:0000256" key="1">
    <source>
        <dbReference type="ARBA" id="ARBA00004123"/>
    </source>
</evidence>